<evidence type="ECO:0000256" key="1">
    <source>
        <dbReference type="SAM" id="Phobius"/>
    </source>
</evidence>
<keyword evidence="1" id="KW-1133">Transmembrane helix</keyword>
<keyword evidence="3" id="KW-1185">Reference proteome</keyword>
<feature type="transmembrane region" description="Helical" evidence="1">
    <location>
        <begin position="87"/>
        <end position="106"/>
    </location>
</feature>
<reference evidence="3" key="1">
    <citation type="journal article" date="2022" name="J Environ Chem Eng">
        <title>Biodegradation of petroleum oil using a constructed nonpathogenic and heavy metal-tolerant bacterial consortium isolated from marine sponges.</title>
        <authorList>
            <person name="Dechsakulwatana C."/>
            <person name="Rungsihiranrut A."/>
            <person name="Muangchinda C."/>
            <person name="Ningthoujam R."/>
            <person name="Klankeo P."/>
            <person name="Pinyakong O."/>
        </authorList>
    </citation>
    <scope>NUCLEOTIDE SEQUENCE [LARGE SCALE GENOMIC DNA]</scope>
    <source>
        <strain evidence="3">MO2-4</strain>
    </source>
</reference>
<organism evidence="2 3">
    <name type="scientific">Sphingobium naphthae</name>
    <dbReference type="NCBI Taxonomy" id="1886786"/>
    <lineage>
        <taxon>Bacteria</taxon>
        <taxon>Pseudomonadati</taxon>
        <taxon>Pseudomonadota</taxon>
        <taxon>Alphaproteobacteria</taxon>
        <taxon>Sphingomonadales</taxon>
        <taxon>Sphingomonadaceae</taxon>
        <taxon>Sphingobium</taxon>
    </lineage>
</organism>
<name>A0ABU3ZRZ2_9SPHN</name>
<evidence type="ECO:0000313" key="3">
    <source>
        <dbReference type="Proteomes" id="UP001185984"/>
    </source>
</evidence>
<sequence length="190" mass="21120">MMLAASLMPHRVPVSDLPSSFEGNAWAFCFALFSLLLIVSLSLGQVMKHWVEASRETHLLKRTPGFVANRPTAFWTPLTLYRWKVSLLYLTIIFGAIGDVAVMLAWREVSSRTIEALLAIDRVLDALIIIPFLGAFALACWSDQAIPAQLTYPEPRPVRPPKWARVKGSVRIVATIATISMGVTLGKVWM</sequence>
<keyword evidence="1" id="KW-0472">Membrane</keyword>
<evidence type="ECO:0000313" key="2">
    <source>
        <dbReference type="EMBL" id="MDV5822288.1"/>
    </source>
</evidence>
<keyword evidence="1" id="KW-0812">Transmembrane</keyword>
<gene>
    <name evidence="2" type="ORF">O0R41_01540</name>
</gene>
<dbReference type="EMBL" id="JAPTHD010000001">
    <property type="protein sequence ID" value="MDV5822288.1"/>
    <property type="molecule type" value="Genomic_DNA"/>
</dbReference>
<comment type="caution">
    <text evidence="2">The sequence shown here is derived from an EMBL/GenBank/DDBJ whole genome shotgun (WGS) entry which is preliminary data.</text>
</comment>
<dbReference type="RefSeq" id="WP_317515509.1">
    <property type="nucleotide sequence ID" value="NZ_JAPTHD010000001.1"/>
</dbReference>
<dbReference type="Proteomes" id="UP001185984">
    <property type="component" value="Unassembled WGS sequence"/>
</dbReference>
<feature type="transmembrane region" description="Helical" evidence="1">
    <location>
        <begin position="126"/>
        <end position="148"/>
    </location>
</feature>
<feature type="transmembrane region" description="Helical" evidence="1">
    <location>
        <begin position="25"/>
        <end position="46"/>
    </location>
</feature>
<protein>
    <submittedName>
        <fullName evidence="2">Uncharacterized protein</fullName>
    </submittedName>
</protein>
<proteinExistence type="predicted"/>
<accession>A0ABU3ZRZ2</accession>